<dbReference type="PROSITE" id="PS50004">
    <property type="entry name" value="C2"/>
    <property type="match status" value="1"/>
</dbReference>
<reference evidence="4" key="3">
    <citation type="submission" date="2025-08" db="UniProtKB">
        <authorList>
            <consortium name="RefSeq"/>
        </authorList>
    </citation>
    <scope>IDENTIFICATION</scope>
    <source>
        <strain evidence="4">NI907</strain>
    </source>
</reference>
<dbReference type="SMART" id="SM00239">
    <property type="entry name" value="C2"/>
    <property type="match status" value="1"/>
</dbReference>
<dbReference type="InterPro" id="IPR000008">
    <property type="entry name" value="C2_dom"/>
</dbReference>
<dbReference type="InterPro" id="IPR052981">
    <property type="entry name" value="Ingression_C2_domain"/>
</dbReference>
<feature type="compositionally biased region" description="Polar residues" evidence="1">
    <location>
        <begin position="559"/>
        <end position="570"/>
    </location>
</feature>
<protein>
    <recommendedName>
        <fullName evidence="2">C2 domain-containing protein</fullName>
    </recommendedName>
</protein>
<feature type="compositionally biased region" description="Basic and acidic residues" evidence="1">
    <location>
        <begin position="452"/>
        <end position="461"/>
    </location>
</feature>
<dbReference type="Pfam" id="PF00168">
    <property type="entry name" value="C2"/>
    <property type="match status" value="1"/>
</dbReference>
<feature type="compositionally biased region" description="Basic and acidic residues" evidence="1">
    <location>
        <begin position="853"/>
        <end position="862"/>
    </location>
</feature>
<dbReference type="CDD" id="cd08681">
    <property type="entry name" value="C2_fungal_Inn1p-like"/>
    <property type="match status" value="1"/>
</dbReference>
<feature type="compositionally biased region" description="Basic and acidic residues" evidence="1">
    <location>
        <begin position="278"/>
        <end position="289"/>
    </location>
</feature>
<evidence type="ECO:0000313" key="4">
    <source>
        <dbReference type="RefSeq" id="XP_030979124.1"/>
    </source>
</evidence>
<feature type="compositionally biased region" description="Polar residues" evidence="1">
    <location>
        <begin position="627"/>
        <end position="639"/>
    </location>
</feature>
<dbReference type="Proteomes" id="UP000515153">
    <property type="component" value="Chromosome V"/>
</dbReference>
<evidence type="ECO:0000256" key="1">
    <source>
        <dbReference type="SAM" id="MobiDB-lite"/>
    </source>
</evidence>
<reference evidence="3 4" key="1">
    <citation type="journal article" date="2019" name="Mol. Biol. Evol.">
        <title>Blast fungal genomes show frequent chromosomal changes, gene gains and losses, and effector gene turnover.</title>
        <authorList>
            <person name="Gomez Luciano L.B."/>
            <person name="Jason Tsai I."/>
            <person name="Chuma I."/>
            <person name="Tosa Y."/>
            <person name="Chen Y.H."/>
            <person name="Li J.Y."/>
            <person name="Li M.Y."/>
            <person name="Jade Lu M.Y."/>
            <person name="Nakayashiki H."/>
            <person name="Li W.H."/>
        </authorList>
    </citation>
    <scope>NUCLEOTIDE SEQUENCE [LARGE SCALE GENOMIC DNA]</scope>
    <source>
        <strain evidence="3 4">NI907</strain>
    </source>
</reference>
<feature type="compositionally biased region" description="Polar residues" evidence="1">
    <location>
        <begin position="222"/>
        <end position="247"/>
    </location>
</feature>
<organism evidence="3 4">
    <name type="scientific">Pyricularia grisea</name>
    <name type="common">Crabgrass-specific blast fungus</name>
    <name type="synonym">Magnaporthe grisea</name>
    <dbReference type="NCBI Taxonomy" id="148305"/>
    <lineage>
        <taxon>Eukaryota</taxon>
        <taxon>Fungi</taxon>
        <taxon>Dikarya</taxon>
        <taxon>Ascomycota</taxon>
        <taxon>Pezizomycotina</taxon>
        <taxon>Sordariomycetes</taxon>
        <taxon>Sordariomycetidae</taxon>
        <taxon>Magnaporthales</taxon>
        <taxon>Pyriculariaceae</taxon>
        <taxon>Pyricularia</taxon>
    </lineage>
</organism>
<dbReference type="GeneID" id="41962994"/>
<dbReference type="SUPFAM" id="SSF49562">
    <property type="entry name" value="C2 domain (Calcium/lipid-binding domain, CaLB)"/>
    <property type="match status" value="1"/>
</dbReference>
<sequence length="1085" mass="117939">MATIKKREQHPLNNMHTSGIFSDMSIDGPEIGTLVLVVDKAKNLPNRKTIGKQDPYCAARLGKEAKKTATDVRGGQTPKWDQELRFTVHDCPDYNQLKVSVFNDDKKTDLIGETWIDLRDILVVGGGQSDTWHTLNFRSKYAGEIRLEITYYDSRPKPEKSVAKPRPVASNSDLSNAAVQPAAAPKRRPLPTEPPNGPVPTAQPQQPPAPQPEHMQTPPRKQPSTPSYVPNQSPLQTLEYSTPSPSSRPVPKSLHNSPAPTVGPSYVTPPQHQSHAHRYSDKYATRAEEPDFGGLDNRSQYSGNYSQTHTQNQYHGRDRQGSHTSFEPDRDQYDPRGMSTMDNHRQPPVDDDDRPPPPPVHRSRGSSGAAVGAPVDLAIRSGSFDGSMRGAPPTMRQDVLRSAAHRQSVGSAAYPGRPTYRPYDSAPAGAAVPQYADEDGHHQHHQPPPRHRSFDTGHEGPQRSMQPTVEDDPDSPSGAVQTYRKSTSRHPQSPAQYSVPEYDITATPAPLSLSGRNSALVHGGSSQAVVSQSSPHYHQQQNGRRQSNGYHQEVANGVPSYSNYGTSPDVYQSRDGYGASASPRNNHRQRSPSPNPMVDRYHVSPGPSPHREHHPASPIPGRKPSQDLYQTSPVPISHTSHTDSPAHYRQDPRDGQHPSQRSPVFAALPDVPASLVPGADPSLALELSSRINEGKRQEGRRNSAMATPTRGRQMIEYNQEGPPPQQFSGSVPQHHRSFDNGPTHSMYNNERSSGVLSKPRSLSPLPTQNHTIRRKSVSPAPPPPDSRRLSGMPFAPDSFDELNPTVAAAKAEKKRANPDFNEATGKIITHDGKEIDPSDHLPMETWAPEPEPFEERNKKKPEGGPGSSGLPIGPSGRRQLIIAASRPQGSSSVTYSGGNSSSTSSFPSYGDASSAGRNRLQKKTHSRGMSAVASFETNAPGPSPLAPIKTPYHQDNHSSPRTLQRASTFDQFQQNENHNHAPLVLYQGSGRNSMDHRQGAGGGGPPPIPAKIPMFGGGSPNPYGSGVDPGLPVMSGALPAPGPPVSWDGRHGHDSRAGSEQWALMEEMSRIDIGTGRSRRHGSGY</sequence>
<accession>A0A6P8AW85</accession>
<feature type="compositionally biased region" description="Polar residues" evidence="1">
    <location>
        <begin position="535"/>
        <end position="550"/>
    </location>
</feature>
<feature type="compositionally biased region" description="Polar residues" evidence="1">
    <location>
        <begin position="478"/>
        <end position="496"/>
    </location>
</feature>
<reference evidence="4" key="2">
    <citation type="submission" date="2019-10" db="EMBL/GenBank/DDBJ databases">
        <authorList>
            <consortium name="NCBI Genome Project"/>
        </authorList>
    </citation>
    <scope>NUCLEOTIDE SEQUENCE</scope>
    <source>
        <strain evidence="4">NI907</strain>
    </source>
</reference>
<evidence type="ECO:0000313" key="3">
    <source>
        <dbReference type="Proteomes" id="UP000515153"/>
    </source>
</evidence>
<dbReference type="AlphaFoldDB" id="A0A6P8AW85"/>
<gene>
    <name evidence="4" type="ORF">PgNI_08085</name>
</gene>
<dbReference type="KEGG" id="pgri:PgNI_08085"/>
<feature type="compositionally biased region" description="Polar residues" evidence="1">
    <location>
        <begin position="297"/>
        <end position="314"/>
    </location>
</feature>
<feature type="compositionally biased region" description="Low complexity" evidence="1">
    <location>
        <begin position="889"/>
        <end position="910"/>
    </location>
</feature>
<evidence type="ECO:0000259" key="2">
    <source>
        <dbReference type="PROSITE" id="PS50004"/>
    </source>
</evidence>
<dbReference type="PANTHER" id="PTHR47052:SF3">
    <property type="entry name" value="INGRESSION PROTEIN 1"/>
    <property type="match status" value="1"/>
</dbReference>
<feature type="compositionally biased region" description="Basic and acidic residues" evidence="1">
    <location>
        <begin position="692"/>
        <end position="701"/>
    </location>
</feature>
<feature type="compositionally biased region" description="Low complexity" evidence="1">
    <location>
        <begin position="523"/>
        <end position="534"/>
    </location>
</feature>
<feature type="compositionally biased region" description="Basic and acidic residues" evidence="1">
    <location>
        <begin position="640"/>
        <end position="656"/>
    </location>
</feature>
<feature type="compositionally biased region" description="Basic and acidic residues" evidence="1">
    <location>
        <begin position="315"/>
        <end position="334"/>
    </location>
</feature>
<feature type="compositionally biased region" description="Polar residues" evidence="1">
    <location>
        <begin position="169"/>
        <end position="178"/>
    </location>
</feature>
<proteinExistence type="predicted"/>
<dbReference type="InterPro" id="IPR035892">
    <property type="entry name" value="C2_domain_sf"/>
</dbReference>
<dbReference type="InterPro" id="IPR037791">
    <property type="entry name" value="C2_fungal_Inn1"/>
</dbReference>
<name>A0A6P8AW85_PYRGI</name>
<dbReference type="RefSeq" id="XP_030979124.1">
    <property type="nucleotide sequence ID" value="XM_031128085.1"/>
</dbReference>
<keyword evidence="3" id="KW-1185">Reference proteome</keyword>
<feature type="compositionally biased region" description="Polar residues" evidence="1">
    <location>
        <begin position="740"/>
        <end position="755"/>
    </location>
</feature>
<dbReference type="Gene3D" id="2.60.40.150">
    <property type="entry name" value="C2 domain"/>
    <property type="match status" value="1"/>
</dbReference>
<feature type="domain" description="C2" evidence="2">
    <location>
        <begin position="14"/>
        <end position="133"/>
    </location>
</feature>
<feature type="region of interest" description="Disordered" evidence="1">
    <location>
        <begin position="156"/>
        <end position="930"/>
    </location>
</feature>
<feature type="compositionally biased region" description="Basic residues" evidence="1">
    <location>
        <begin position="442"/>
        <end position="451"/>
    </location>
</feature>
<dbReference type="PANTHER" id="PTHR47052">
    <property type="entry name" value="CONSERVED SERINE PROLINE-RICH PROTEIN (AFU_ORTHOLOGUE AFUA_2G01790)"/>
    <property type="match status" value="1"/>
</dbReference>
<feature type="compositionally biased region" description="Basic and acidic residues" evidence="1">
    <location>
        <begin position="828"/>
        <end position="842"/>
    </location>
</feature>